<protein>
    <recommendedName>
        <fullName evidence="2">Apple domain-containing protein</fullName>
    </recommendedName>
</protein>
<accession>A0A6N7LJZ3</accession>
<keyword evidence="4" id="KW-1185">Reference proteome</keyword>
<dbReference type="RefSeq" id="WP_153442005.1">
    <property type="nucleotide sequence ID" value="NZ_JACIGA010000022.1"/>
</dbReference>
<dbReference type="OrthoDB" id="1522627at2"/>
<evidence type="ECO:0000259" key="2">
    <source>
        <dbReference type="Pfam" id="PF00024"/>
    </source>
</evidence>
<feature type="chain" id="PRO_5026813590" description="Apple domain-containing protein" evidence="1">
    <location>
        <begin position="34"/>
        <end position="260"/>
    </location>
</feature>
<dbReference type="InterPro" id="IPR003609">
    <property type="entry name" value="Pan_app"/>
</dbReference>
<reference evidence="3 4" key="1">
    <citation type="journal article" date="2013" name="Genome Biol.">
        <title>Comparative genomics of the core and accessory genomes of 48 Sinorhizobium strains comprising five genospecies.</title>
        <authorList>
            <person name="Sugawara M."/>
            <person name="Epstein B."/>
            <person name="Badgley B.D."/>
            <person name="Unno T."/>
            <person name="Xu L."/>
            <person name="Reese J."/>
            <person name="Gyaneshwar P."/>
            <person name="Denny R."/>
            <person name="Mudge J."/>
            <person name="Bharti A.K."/>
            <person name="Farmer A.D."/>
            <person name="May G.D."/>
            <person name="Woodward J.E."/>
            <person name="Medigue C."/>
            <person name="Vallenet D."/>
            <person name="Lajus A."/>
            <person name="Rouy Z."/>
            <person name="Martinez-Vaz B."/>
            <person name="Tiffin P."/>
            <person name="Young N.D."/>
            <person name="Sadowsky M.J."/>
        </authorList>
    </citation>
    <scope>NUCLEOTIDE SEQUENCE [LARGE SCALE GENOMIC DNA]</scope>
    <source>
        <strain evidence="3 4">USDA4894</strain>
    </source>
</reference>
<dbReference type="AlphaFoldDB" id="A0A6N7LJZ3"/>
<dbReference type="Proteomes" id="UP000439983">
    <property type="component" value="Unassembled WGS sequence"/>
</dbReference>
<name>A0A6N7LJZ3_SINTE</name>
<proteinExistence type="predicted"/>
<organism evidence="3 4">
    <name type="scientific">Sinorhizobium terangae</name>
    <dbReference type="NCBI Taxonomy" id="110322"/>
    <lineage>
        <taxon>Bacteria</taxon>
        <taxon>Pseudomonadati</taxon>
        <taxon>Pseudomonadota</taxon>
        <taxon>Alphaproteobacteria</taxon>
        <taxon>Hyphomicrobiales</taxon>
        <taxon>Rhizobiaceae</taxon>
        <taxon>Sinorhizobium/Ensifer group</taxon>
        <taxon>Sinorhizobium</taxon>
    </lineage>
</organism>
<keyword evidence="1" id="KW-0732">Signal</keyword>
<sequence length="260" mass="27593">MRQSGKVRTTAKVATALLCCTLLSSIPVRVLLAQEATTDIELLSYPGTSLGGLTTAAAPMSLDDCRKLCVDRQGCVGFDHQTSTNQCRLFAAIGSARPDPASNAGTRNTIAGYRAPTMPPNQEGAQTSTLDVEREVDQAGAVEKTAVGAQELAASYDPMRTVTAFYSALAAADGESASAHVVPEKRGRGPFNVVSIRSFFGAMSQPLTLTGTALRSRDEVRVSYEYVTDQGRRCRGRADVTTVYTFGKTLISQIKALNGC</sequence>
<feature type="signal peptide" evidence="1">
    <location>
        <begin position="1"/>
        <end position="33"/>
    </location>
</feature>
<feature type="domain" description="Apple" evidence="2">
    <location>
        <begin position="45"/>
        <end position="96"/>
    </location>
</feature>
<comment type="caution">
    <text evidence="3">The sequence shown here is derived from an EMBL/GenBank/DDBJ whole genome shotgun (WGS) entry which is preliminary data.</text>
</comment>
<evidence type="ECO:0000313" key="4">
    <source>
        <dbReference type="Proteomes" id="UP000439983"/>
    </source>
</evidence>
<dbReference type="Pfam" id="PF00024">
    <property type="entry name" value="PAN_1"/>
    <property type="match status" value="1"/>
</dbReference>
<dbReference type="EMBL" id="WITC01000117">
    <property type="protein sequence ID" value="MQX18181.1"/>
    <property type="molecule type" value="Genomic_DNA"/>
</dbReference>
<evidence type="ECO:0000313" key="3">
    <source>
        <dbReference type="EMBL" id="MQX18181.1"/>
    </source>
</evidence>
<dbReference type="Gene3D" id="3.50.4.10">
    <property type="entry name" value="Hepatocyte Growth Factor"/>
    <property type="match status" value="1"/>
</dbReference>
<evidence type="ECO:0000256" key="1">
    <source>
        <dbReference type="SAM" id="SignalP"/>
    </source>
</evidence>
<gene>
    <name evidence="3" type="ORF">GHK62_26650</name>
</gene>